<organism evidence="1 2">
    <name type="scientific">Anaeroglobus geminatus F0357</name>
    <dbReference type="NCBI Taxonomy" id="861450"/>
    <lineage>
        <taxon>Bacteria</taxon>
        <taxon>Bacillati</taxon>
        <taxon>Bacillota</taxon>
        <taxon>Negativicutes</taxon>
        <taxon>Veillonellales</taxon>
        <taxon>Veillonellaceae</taxon>
        <taxon>Anaeroglobus</taxon>
    </lineage>
</organism>
<dbReference type="EMBL" id="AGCJ01000014">
    <property type="protein sequence ID" value="EHM42877.1"/>
    <property type="molecule type" value="Genomic_DNA"/>
</dbReference>
<keyword evidence="2" id="KW-1185">Reference proteome</keyword>
<evidence type="ECO:0000313" key="1">
    <source>
        <dbReference type="EMBL" id="EHM42877.1"/>
    </source>
</evidence>
<proteinExistence type="predicted"/>
<dbReference type="InterPro" id="IPR005632">
    <property type="entry name" value="Chaperone_Skp"/>
</dbReference>
<dbReference type="SMART" id="SM00935">
    <property type="entry name" value="OmpH"/>
    <property type="match status" value="1"/>
</dbReference>
<dbReference type="SUPFAM" id="SSF111384">
    <property type="entry name" value="OmpH-like"/>
    <property type="match status" value="1"/>
</dbReference>
<gene>
    <name evidence="1" type="ORF">HMPREF0080_00471</name>
</gene>
<dbReference type="GO" id="GO:0051082">
    <property type="term" value="F:unfolded protein binding"/>
    <property type="evidence" value="ECO:0007669"/>
    <property type="project" value="InterPro"/>
</dbReference>
<protein>
    <submittedName>
        <fullName evidence="1">Outer membrane protein</fullName>
    </submittedName>
</protein>
<sequence>MILLPSWHNREALFMKSITKKLTALIATVALAGALTGCGSADKVGVVDVQRVQKEAPLAKKYVEKHDQKMKEVQDKLNQEKNSMSAEDFQKEQQKQQQEFKIYEAILQRQFKSDMDAKLADIAKKKDVGIIVIKQAVPGGGIDVTDDLIAELQ</sequence>
<dbReference type="STRING" id="861450.HMPREF0080_00471"/>
<evidence type="ECO:0000313" key="2">
    <source>
        <dbReference type="Proteomes" id="UP000005481"/>
    </source>
</evidence>
<dbReference type="eggNOG" id="COG2825">
    <property type="taxonomic scope" value="Bacteria"/>
</dbReference>
<dbReference type="Gene3D" id="3.30.910.20">
    <property type="entry name" value="Skp domain"/>
    <property type="match status" value="1"/>
</dbReference>
<dbReference type="Proteomes" id="UP000005481">
    <property type="component" value="Unassembled WGS sequence"/>
</dbReference>
<dbReference type="InterPro" id="IPR024930">
    <property type="entry name" value="Skp_dom_sf"/>
</dbReference>
<dbReference type="PATRIC" id="fig|861450.3.peg.452"/>
<reference evidence="1 2" key="1">
    <citation type="submission" date="2011-08" db="EMBL/GenBank/DDBJ databases">
        <authorList>
            <person name="Weinstock G."/>
            <person name="Sodergren E."/>
            <person name="Clifton S."/>
            <person name="Fulton L."/>
            <person name="Fulton B."/>
            <person name="Courtney L."/>
            <person name="Fronick C."/>
            <person name="Harrison M."/>
            <person name="Strong C."/>
            <person name="Farmer C."/>
            <person name="Delahaunty K."/>
            <person name="Markovic C."/>
            <person name="Hall O."/>
            <person name="Minx P."/>
            <person name="Tomlinson C."/>
            <person name="Mitreva M."/>
            <person name="Hou S."/>
            <person name="Chen J."/>
            <person name="Wollam A."/>
            <person name="Pepin K.H."/>
            <person name="Johnson M."/>
            <person name="Bhonagiri V."/>
            <person name="Zhang X."/>
            <person name="Suruliraj S."/>
            <person name="Warren W."/>
            <person name="Chinwalla A."/>
            <person name="Mardis E.R."/>
            <person name="Wilson R.K."/>
        </authorList>
    </citation>
    <scope>NUCLEOTIDE SEQUENCE [LARGE SCALE GENOMIC DNA]</scope>
    <source>
        <strain evidence="1 2">F0357</strain>
    </source>
</reference>
<dbReference type="AlphaFoldDB" id="G9YFQ9"/>
<name>G9YFQ9_9FIRM</name>
<accession>G9YFQ9</accession>
<dbReference type="HOGENOM" id="CLU_128691_1_0_9"/>
<comment type="caution">
    <text evidence="1">The sequence shown here is derived from an EMBL/GenBank/DDBJ whole genome shotgun (WGS) entry which is preliminary data.</text>
</comment>